<sequence length="182" mass="20036">MIVEAKPLHKKKKRLAKQRSLKGSIGNDTPAQLSDFRPYNREKELARREMEHKENEWEQELLEAMNASTNLPPVSTAKSKSLLTPAVTQDRRRSSCKITISSKSVQTRLAATTPTSKTNTDGSSTCFPNQISPYGSDSVFLPSNSIDSHSSRPNSSSPPPLSTPAAPIIKIPSIQVYDDNKS</sequence>
<keyword evidence="4" id="KW-1185">Reference proteome</keyword>
<feature type="compositionally biased region" description="Polar residues" evidence="2">
    <location>
        <begin position="70"/>
        <end position="82"/>
    </location>
</feature>
<feature type="compositionally biased region" description="Low complexity" evidence="2">
    <location>
        <begin position="142"/>
        <end position="155"/>
    </location>
</feature>
<feature type="region of interest" description="Disordered" evidence="2">
    <location>
        <begin position="1"/>
        <end position="39"/>
    </location>
</feature>
<protein>
    <submittedName>
        <fullName evidence="3">Uncharacterized protein</fullName>
    </submittedName>
</protein>
<dbReference type="EMBL" id="JAPXFL010000009">
    <property type="protein sequence ID" value="KAK9501892.1"/>
    <property type="molecule type" value="Genomic_DNA"/>
</dbReference>
<feature type="region of interest" description="Disordered" evidence="2">
    <location>
        <begin position="70"/>
        <end position="182"/>
    </location>
</feature>
<name>A0AAW1CUB3_9HEMI</name>
<feature type="coiled-coil region" evidence="1">
    <location>
        <begin position="40"/>
        <end position="67"/>
    </location>
</feature>
<reference evidence="3 4" key="1">
    <citation type="submission" date="2022-12" db="EMBL/GenBank/DDBJ databases">
        <title>Chromosome-level genome assembly of true bugs.</title>
        <authorList>
            <person name="Ma L."/>
            <person name="Li H."/>
        </authorList>
    </citation>
    <scope>NUCLEOTIDE SEQUENCE [LARGE SCALE GENOMIC DNA]</scope>
    <source>
        <strain evidence="3">Lab_2022b</strain>
    </source>
</reference>
<comment type="caution">
    <text evidence="3">The sequence shown here is derived from an EMBL/GenBank/DDBJ whole genome shotgun (WGS) entry which is preliminary data.</text>
</comment>
<proteinExistence type="predicted"/>
<evidence type="ECO:0000313" key="4">
    <source>
        <dbReference type="Proteomes" id="UP001461498"/>
    </source>
</evidence>
<accession>A0AAW1CUB3</accession>
<keyword evidence="1" id="KW-0175">Coiled coil</keyword>
<dbReference type="AlphaFoldDB" id="A0AAW1CUB3"/>
<dbReference type="Proteomes" id="UP001461498">
    <property type="component" value="Unassembled WGS sequence"/>
</dbReference>
<evidence type="ECO:0000256" key="2">
    <source>
        <dbReference type="SAM" id="MobiDB-lite"/>
    </source>
</evidence>
<organism evidence="3 4">
    <name type="scientific">Rhynocoris fuscipes</name>
    <dbReference type="NCBI Taxonomy" id="488301"/>
    <lineage>
        <taxon>Eukaryota</taxon>
        <taxon>Metazoa</taxon>
        <taxon>Ecdysozoa</taxon>
        <taxon>Arthropoda</taxon>
        <taxon>Hexapoda</taxon>
        <taxon>Insecta</taxon>
        <taxon>Pterygota</taxon>
        <taxon>Neoptera</taxon>
        <taxon>Paraneoptera</taxon>
        <taxon>Hemiptera</taxon>
        <taxon>Heteroptera</taxon>
        <taxon>Panheteroptera</taxon>
        <taxon>Cimicomorpha</taxon>
        <taxon>Reduviidae</taxon>
        <taxon>Harpactorinae</taxon>
        <taxon>Harpactorini</taxon>
        <taxon>Rhynocoris</taxon>
    </lineage>
</organism>
<evidence type="ECO:0000313" key="3">
    <source>
        <dbReference type="EMBL" id="KAK9501892.1"/>
    </source>
</evidence>
<feature type="compositionally biased region" description="Basic residues" evidence="2">
    <location>
        <begin position="8"/>
        <end position="20"/>
    </location>
</feature>
<gene>
    <name evidence="3" type="ORF">O3M35_012530</name>
</gene>
<feature type="compositionally biased region" description="Polar residues" evidence="2">
    <location>
        <begin position="96"/>
        <end position="135"/>
    </location>
</feature>
<evidence type="ECO:0000256" key="1">
    <source>
        <dbReference type="SAM" id="Coils"/>
    </source>
</evidence>